<accession>A0AAW8DUP9</accession>
<evidence type="ECO:0000313" key="3">
    <source>
        <dbReference type="EMBL" id="MDP9923182.1"/>
    </source>
</evidence>
<dbReference type="PANTHER" id="PTHR43798">
    <property type="entry name" value="MONOACYLGLYCEROL LIPASE"/>
    <property type="match status" value="1"/>
</dbReference>
<comment type="caution">
    <text evidence="3">The sequence shown here is derived from an EMBL/GenBank/DDBJ whole genome shotgun (WGS) entry which is preliminary data.</text>
</comment>
<evidence type="ECO:0000259" key="2">
    <source>
        <dbReference type="Pfam" id="PF12697"/>
    </source>
</evidence>
<dbReference type="EMBL" id="JAUSRR010000003">
    <property type="protein sequence ID" value="MDP9923182.1"/>
    <property type="molecule type" value="Genomic_DNA"/>
</dbReference>
<dbReference type="GO" id="GO:0016020">
    <property type="term" value="C:membrane"/>
    <property type="evidence" value="ECO:0007669"/>
    <property type="project" value="TreeGrafter"/>
</dbReference>
<dbReference type="Proteomes" id="UP001244295">
    <property type="component" value="Unassembled WGS sequence"/>
</dbReference>
<dbReference type="InterPro" id="IPR029058">
    <property type="entry name" value="AB_hydrolase_fold"/>
</dbReference>
<evidence type="ECO:0000313" key="4">
    <source>
        <dbReference type="Proteomes" id="UP001244295"/>
    </source>
</evidence>
<dbReference type="RefSeq" id="WP_307636711.1">
    <property type="nucleotide sequence ID" value="NZ_JAUSRR010000003.1"/>
</dbReference>
<gene>
    <name evidence="3" type="ORF">J2W25_002203</name>
</gene>
<dbReference type="PANTHER" id="PTHR43798:SF31">
    <property type="entry name" value="AB HYDROLASE SUPERFAMILY PROTEIN YCLE"/>
    <property type="match status" value="1"/>
</dbReference>
<organism evidence="3 4">
    <name type="scientific">Variovorax boronicumulans</name>
    <dbReference type="NCBI Taxonomy" id="436515"/>
    <lineage>
        <taxon>Bacteria</taxon>
        <taxon>Pseudomonadati</taxon>
        <taxon>Pseudomonadota</taxon>
        <taxon>Betaproteobacteria</taxon>
        <taxon>Burkholderiales</taxon>
        <taxon>Comamonadaceae</taxon>
        <taxon>Variovorax</taxon>
    </lineage>
</organism>
<reference evidence="3" key="1">
    <citation type="submission" date="2023-07" db="EMBL/GenBank/DDBJ databases">
        <title>Sorghum-associated microbial communities from plants grown in Nebraska, USA.</title>
        <authorList>
            <person name="Schachtman D."/>
        </authorList>
    </citation>
    <scope>NUCLEOTIDE SEQUENCE</scope>
    <source>
        <strain evidence="3">DS2795</strain>
    </source>
</reference>
<dbReference type="Pfam" id="PF12697">
    <property type="entry name" value="Abhydrolase_6"/>
    <property type="match status" value="1"/>
</dbReference>
<protein>
    <submittedName>
        <fullName evidence="3">Pimeloyl-ACP methyl ester carboxylesterase</fullName>
    </submittedName>
</protein>
<evidence type="ECO:0000256" key="1">
    <source>
        <dbReference type="ARBA" id="ARBA00022801"/>
    </source>
</evidence>
<dbReference type="AlphaFoldDB" id="A0AAW8DUP9"/>
<dbReference type="GO" id="GO:0016787">
    <property type="term" value="F:hydrolase activity"/>
    <property type="evidence" value="ECO:0007669"/>
    <property type="project" value="UniProtKB-KW"/>
</dbReference>
<sequence>MPLISAIHHLTVAHQPAAFVPLRRRTLLAGTVGTLAALAGCATPASVAPVRRRFVSAGVEISYLQAGEGETVVLAHGFSSSAQQQWVDTGVFHKLAARYRVLALDGRGHGHSGKPHDASQYGPQAAQDAIRLLDHIGQAQGHIVGYSLGAILSGYQLTQSPERFRTCVLAGATPRFRWTAEDQRKLDIEAAEMEQGSKKSQILRLWPKDRPQPTDAQIREMSAKDLAGQDHRALAASRRGGARALITPAQVAAIRVPTLGIVGTADPYLAEFRAMEAMNPAIELVTIDGASHATAPGRPELAAAVLEFLVRHRG</sequence>
<proteinExistence type="predicted"/>
<dbReference type="InterPro" id="IPR000073">
    <property type="entry name" value="AB_hydrolase_1"/>
</dbReference>
<dbReference type="SUPFAM" id="SSF53474">
    <property type="entry name" value="alpha/beta-Hydrolases"/>
    <property type="match status" value="1"/>
</dbReference>
<feature type="domain" description="AB hydrolase-1" evidence="2">
    <location>
        <begin position="72"/>
        <end position="301"/>
    </location>
</feature>
<name>A0AAW8DUP9_9BURK</name>
<dbReference type="Gene3D" id="3.40.50.1820">
    <property type="entry name" value="alpha/beta hydrolase"/>
    <property type="match status" value="1"/>
</dbReference>
<keyword evidence="1" id="KW-0378">Hydrolase</keyword>
<dbReference type="InterPro" id="IPR050266">
    <property type="entry name" value="AB_hydrolase_sf"/>
</dbReference>